<feature type="signal peptide" evidence="1">
    <location>
        <begin position="1"/>
        <end position="23"/>
    </location>
</feature>
<feature type="chain" id="PRO_5002955144" evidence="1">
    <location>
        <begin position="24"/>
        <end position="463"/>
    </location>
</feature>
<dbReference type="AlphaFoldDB" id="C5LLG4"/>
<organism evidence="3">
    <name type="scientific">Perkinsus marinus (strain ATCC 50983 / TXsc)</name>
    <dbReference type="NCBI Taxonomy" id="423536"/>
    <lineage>
        <taxon>Eukaryota</taxon>
        <taxon>Sar</taxon>
        <taxon>Alveolata</taxon>
        <taxon>Perkinsozoa</taxon>
        <taxon>Perkinsea</taxon>
        <taxon>Perkinsida</taxon>
        <taxon>Perkinsidae</taxon>
        <taxon>Perkinsus</taxon>
    </lineage>
</organism>
<name>C5LLG4_PERM5</name>
<dbReference type="InParanoid" id="C5LLG4"/>
<evidence type="ECO:0000256" key="1">
    <source>
        <dbReference type="SAM" id="SignalP"/>
    </source>
</evidence>
<dbReference type="Proteomes" id="UP000007800">
    <property type="component" value="Unassembled WGS sequence"/>
</dbReference>
<proteinExistence type="predicted"/>
<gene>
    <name evidence="2" type="ORF">Pmar_PMAR016814</name>
</gene>
<protein>
    <submittedName>
        <fullName evidence="2">Uncharacterized protein</fullName>
    </submittedName>
</protein>
<dbReference type="OrthoDB" id="348201at2759"/>
<feature type="non-terminal residue" evidence="2">
    <location>
        <position position="463"/>
    </location>
</feature>
<dbReference type="EMBL" id="GG683145">
    <property type="protein sequence ID" value="EER02429.1"/>
    <property type="molecule type" value="Genomic_DNA"/>
</dbReference>
<keyword evidence="1" id="KW-0732">Signal</keyword>
<sequence>MVSLAHVLALLLPLASKLQDICADVVNFVAEKYRVATCTLLLPYVDDYYRASQIGAMRVLGGLERPKQGDLDWCSAGLHRWAEGISDGTMDVEEIRSYLPVFSRYMCLRASDDDVVLHAAKVVEALWKLEKYKWIGLENRISEYPLGVGREPLKRSLQDCIDSVVQKVEDKAANNDLIITTALVQLVELLVTAFKEYTPVCELMRNPSISKWLLRRGNLNSIGRVLFLMELNDDAVNELSGLVAHSEDSSLSSSSSEILATLCRYGGDKEVAGRGLKAARDDTMTEALQQLWHCVGVEGPWDRSTPLSIVQKASFDGIAELDRVNREVLPLLQWGDMALAILSRIGDFSEAPEVGMRLLTYPSGCGVVDGDMMKWESARVELRKRIEGGVPTSLESSLMLALCGRDFPLSSRVDVWCDRDFMIVLAKTEGLRALTGESDLFTIDEADLSDRESQSLLRVWRDE</sequence>
<dbReference type="GeneID" id="9047367"/>
<dbReference type="RefSeq" id="XP_002769711.1">
    <property type="nucleotide sequence ID" value="XM_002769665.1"/>
</dbReference>
<accession>C5LLG4</accession>
<dbReference type="OMA" id="GASSEVW"/>
<evidence type="ECO:0000313" key="2">
    <source>
        <dbReference type="EMBL" id="EER02429.1"/>
    </source>
</evidence>
<keyword evidence="3" id="KW-1185">Reference proteome</keyword>
<evidence type="ECO:0000313" key="3">
    <source>
        <dbReference type="Proteomes" id="UP000007800"/>
    </source>
</evidence>
<reference evidence="2 3" key="1">
    <citation type="submission" date="2008-07" db="EMBL/GenBank/DDBJ databases">
        <authorList>
            <person name="El-Sayed N."/>
            <person name="Caler E."/>
            <person name="Inman J."/>
            <person name="Amedeo P."/>
            <person name="Hass B."/>
            <person name="Wortman J."/>
        </authorList>
    </citation>
    <scope>NUCLEOTIDE SEQUENCE [LARGE SCALE GENOMIC DNA]</scope>
    <source>
        <strain evidence="3">ATCC 50983 / TXsc</strain>
    </source>
</reference>